<protein>
    <submittedName>
        <fullName evidence="2">Uncharacterized protein</fullName>
    </submittedName>
</protein>
<organism evidence="2 3">
    <name type="scientific">Tardiphaga robiniae</name>
    <dbReference type="NCBI Taxonomy" id="943830"/>
    <lineage>
        <taxon>Bacteria</taxon>
        <taxon>Pseudomonadati</taxon>
        <taxon>Pseudomonadota</taxon>
        <taxon>Alphaproteobacteria</taxon>
        <taxon>Hyphomicrobiales</taxon>
        <taxon>Nitrobacteraceae</taxon>
        <taxon>Tardiphaga</taxon>
    </lineage>
</organism>
<feature type="transmembrane region" description="Helical" evidence="1">
    <location>
        <begin position="292"/>
        <end position="325"/>
    </location>
</feature>
<keyword evidence="1" id="KW-0472">Membrane</keyword>
<keyword evidence="1" id="KW-0812">Transmembrane</keyword>
<evidence type="ECO:0000256" key="1">
    <source>
        <dbReference type="SAM" id="Phobius"/>
    </source>
</evidence>
<accession>A0A7G6TTR3</accession>
<dbReference type="RefSeq" id="WP_184514644.1">
    <property type="nucleotide sequence ID" value="NZ_CP050292.1"/>
</dbReference>
<keyword evidence="1" id="KW-1133">Transmembrane helix</keyword>
<name>A0A7G6TTR3_9BRAD</name>
<feature type="transmembrane region" description="Helical" evidence="1">
    <location>
        <begin position="20"/>
        <end position="39"/>
    </location>
</feature>
<feature type="transmembrane region" description="Helical" evidence="1">
    <location>
        <begin position="345"/>
        <end position="364"/>
    </location>
</feature>
<dbReference type="KEGG" id="trb:HB776_01995"/>
<feature type="transmembrane region" description="Helical" evidence="1">
    <location>
        <begin position="84"/>
        <end position="114"/>
    </location>
</feature>
<gene>
    <name evidence="2" type="ORF">HB776_01995</name>
</gene>
<evidence type="ECO:0000313" key="3">
    <source>
        <dbReference type="Proteomes" id="UP000515291"/>
    </source>
</evidence>
<dbReference type="AlphaFoldDB" id="A0A7G6TTR3"/>
<sequence>MTMSATHPVVTRKTMHGLLPLWAGIAVYTLWLAAGNALLRDPDAYWQIAVGQWILDHHAVPTTDIYSFTMYGQPWISTQWLSQVLYAVAYAGAGWTGVVVLAVAALAVTMALLARFLDKRLPATVTIIFVATALALMAGHVVARPHLLAMPVMVVWVAGLVNAMDRRSVPPFWLLPLMALWANLHGGFILGLALIGPIGIDAIWHAPKTMQRALLLRWALFGIAALAASCVTPYGWDSLLASRRILNLGEALALIGEWRPANFNHAGPLELTVLAAFALALWRGITLPPMRIVLVIGFVFMALSHVRNAEVLALLAPMVLATPLGQQIGGPQMPEANHVSPQRGLLFAGITICLIAGTFVLASVQRYMPLEAAAPAKAVTELQKLKLSRVFNDYDFGGYLIARGVPTFIDGRTELFGTKLMVDHNNASGLIEPDNLFRLLKDYDIEATLLRTQSAATKLLDRVDGWEKVYSDDIATIHLRKPGAVHSVAPAVKAN</sequence>
<dbReference type="Proteomes" id="UP000515291">
    <property type="component" value="Chromosome"/>
</dbReference>
<reference evidence="3" key="1">
    <citation type="journal article" date="2020" name="Mol. Plant Microbe">
        <title>Rhizobial microsymbionts of the narrowly endemic Oxytropis species growing in Kamchatka are characterized by significant genetic diversity and possess a set of genes that are associated with T3SS and T6SS secretion systems and can affect the development of symbiosis.</title>
        <authorList>
            <person name="Safronova V."/>
            <person name="Guro P."/>
            <person name="Sazanova A."/>
            <person name="Kuznetsova I."/>
            <person name="Belimov A."/>
            <person name="Yakubov V."/>
            <person name="Chirak E."/>
            <person name="Afonin A."/>
            <person name="Gogolev Y."/>
            <person name="Andronov E."/>
            <person name="Tikhonovich I."/>
        </authorList>
    </citation>
    <scope>NUCLEOTIDE SEQUENCE [LARGE SCALE GENOMIC DNA]</scope>
    <source>
        <strain evidence="3">581</strain>
    </source>
</reference>
<feature type="transmembrane region" description="Helical" evidence="1">
    <location>
        <begin position="120"/>
        <end position="139"/>
    </location>
</feature>
<proteinExistence type="predicted"/>
<evidence type="ECO:0000313" key="2">
    <source>
        <dbReference type="EMBL" id="QND70145.1"/>
    </source>
</evidence>
<dbReference type="EMBL" id="CP050292">
    <property type="protein sequence ID" value="QND70145.1"/>
    <property type="molecule type" value="Genomic_DNA"/>
</dbReference>
<feature type="transmembrane region" description="Helical" evidence="1">
    <location>
        <begin position="216"/>
        <end position="236"/>
    </location>
</feature>